<name>A0A655BNR0_SALET</name>
<reference evidence="2 3" key="1">
    <citation type="submission" date="2015-03" db="EMBL/GenBank/DDBJ databases">
        <authorList>
            <consortium name="Pathogen Informatics"/>
        </authorList>
    </citation>
    <scope>NUCLEOTIDE SEQUENCE [LARGE SCALE GENOMIC DNA]</scope>
    <source>
        <strain evidence="2 3">A1104</strain>
    </source>
</reference>
<protein>
    <submittedName>
        <fullName evidence="2">Uncharacterized protein</fullName>
    </submittedName>
</protein>
<proteinExistence type="predicted"/>
<dbReference type="EMBL" id="CQPA01000002">
    <property type="protein sequence ID" value="CNT64252.1"/>
    <property type="molecule type" value="Genomic_DNA"/>
</dbReference>
<sequence>MRYVAGAGHGDAHPFKTETMTFKHRFGEVDQAIARRLRTNQAAAEGKPFAGEDAGAVIGKLAHHSRHKAHFAPAHADIPGRHVGIRP</sequence>
<accession>A0A655BNR0</accession>
<evidence type="ECO:0000313" key="2">
    <source>
        <dbReference type="EMBL" id="CNT64252.1"/>
    </source>
</evidence>
<organism evidence="2 3">
    <name type="scientific">Salmonella enterica subsp. enterica serovar Bovismorbificans</name>
    <dbReference type="NCBI Taxonomy" id="58097"/>
    <lineage>
        <taxon>Bacteria</taxon>
        <taxon>Pseudomonadati</taxon>
        <taxon>Pseudomonadota</taxon>
        <taxon>Gammaproteobacteria</taxon>
        <taxon>Enterobacterales</taxon>
        <taxon>Enterobacteriaceae</taxon>
        <taxon>Salmonella</taxon>
    </lineage>
</organism>
<evidence type="ECO:0000256" key="1">
    <source>
        <dbReference type="SAM" id="MobiDB-lite"/>
    </source>
</evidence>
<feature type="region of interest" description="Disordered" evidence="1">
    <location>
        <begin position="66"/>
        <end position="87"/>
    </location>
</feature>
<dbReference type="AlphaFoldDB" id="A0A655BNR0"/>
<evidence type="ECO:0000313" key="3">
    <source>
        <dbReference type="Proteomes" id="UP000041314"/>
    </source>
</evidence>
<dbReference type="Proteomes" id="UP000041314">
    <property type="component" value="Unassembled WGS sequence"/>
</dbReference>
<gene>
    <name evidence="2" type="ORF">ERS008198_00517</name>
</gene>